<sequence>MRECLNYPSANTFERVIGLSKRPLTKETARLPEDPKLEIHTGLDLTDAELALQRLEDIPNIADVTHVYFVAYTGHGTSPENLVEVNSAIVDNALVAVNILCPNVKFVSLQTGGKHHGYGMVGHGWPPAPWKETLPRMPEPYASKIFYYAQHDVVARHAAASSWKWAEIRPSFLPGFVPQFNAMNVAQSLGLYLSFYRSTHGDGAICPFPGSQESWVALHTDSFQDVVARFHIHVSGKAIRIWICQAQGLHIQSMHIRPISPNIPISDSRENTPTFSFFYYYYYYYYNRLINTLIQLSTMLTTLYIIL</sequence>
<protein>
    <recommendedName>
        <fullName evidence="1">PRISE-like Rossmann-fold domain-containing protein</fullName>
    </recommendedName>
</protein>
<comment type="caution">
    <text evidence="2">The sequence shown here is derived from an EMBL/GenBank/DDBJ whole genome shotgun (WGS) entry which is preliminary data.</text>
</comment>
<dbReference type="PANTHER" id="PTHR32487">
    <property type="entry name" value="3-OXO-DELTA(4,5)-STEROID 5-BETA-REDUCTASE"/>
    <property type="match status" value="1"/>
</dbReference>
<gene>
    <name evidence="2" type="ORF">CKAH01_15354</name>
</gene>
<reference evidence="2" key="1">
    <citation type="submission" date="2023-02" db="EMBL/GenBank/DDBJ databases">
        <title>Colletotrichum kahawae CIFC_Que2 genome sequencing and assembly.</title>
        <authorList>
            <person name="Baroncelli R."/>
        </authorList>
    </citation>
    <scope>NUCLEOTIDE SEQUENCE</scope>
    <source>
        <strain evidence="2">CIFC_Que2</strain>
    </source>
</reference>
<feature type="domain" description="PRISE-like Rossmann-fold" evidence="1">
    <location>
        <begin position="6"/>
        <end position="235"/>
    </location>
</feature>
<dbReference type="Gene3D" id="3.40.50.720">
    <property type="entry name" value="NAD(P)-binding Rossmann-like Domain"/>
    <property type="match status" value="1"/>
</dbReference>
<dbReference type="PANTHER" id="PTHR32487:SF8">
    <property type="entry name" value="NAD-DEPENDENT EPIMERASE_DEHYDRATASE DOMAIN-CONTAINING PROTEIN"/>
    <property type="match status" value="1"/>
</dbReference>
<evidence type="ECO:0000259" key="1">
    <source>
        <dbReference type="Pfam" id="PF22917"/>
    </source>
</evidence>
<dbReference type="EMBL" id="VYYT01000119">
    <property type="protein sequence ID" value="KAK2767162.1"/>
    <property type="molecule type" value="Genomic_DNA"/>
</dbReference>
<evidence type="ECO:0000313" key="2">
    <source>
        <dbReference type="EMBL" id="KAK2767162.1"/>
    </source>
</evidence>
<keyword evidence="3" id="KW-1185">Reference proteome</keyword>
<proteinExistence type="predicted"/>
<organism evidence="2 3">
    <name type="scientific">Colletotrichum kahawae</name>
    <name type="common">Coffee berry disease fungus</name>
    <dbReference type="NCBI Taxonomy" id="34407"/>
    <lineage>
        <taxon>Eukaryota</taxon>
        <taxon>Fungi</taxon>
        <taxon>Dikarya</taxon>
        <taxon>Ascomycota</taxon>
        <taxon>Pezizomycotina</taxon>
        <taxon>Sordariomycetes</taxon>
        <taxon>Hypocreomycetidae</taxon>
        <taxon>Glomerellales</taxon>
        <taxon>Glomerellaceae</taxon>
        <taxon>Colletotrichum</taxon>
        <taxon>Colletotrichum gloeosporioides species complex</taxon>
    </lineage>
</organism>
<dbReference type="InterPro" id="IPR055222">
    <property type="entry name" value="PRISE-like_Rossmann-fold"/>
</dbReference>
<dbReference type="AlphaFoldDB" id="A0AAD9YGF8"/>
<accession>A0AAD9YGF8</accession>
<name>A0AAD9YGF8_COLKA</name>
<evidence type="ECO:0000313" key="3">
    <source>
        <dbReference type="Proteomes" id="UP001281614"/>
    </source>
</evidence>
<dbReference type="Proteomes" id="UP001281614">
    <property type="component" value="Unassembled WGS sequence"/>
</dbReference>
<dbReference type="Pfam" id="PF22917">
    <property type="entry name" value="PRISE"/>
    <property type="match status" value="1"/>
</dbReference>